<dbReference type="Pfam" id="PF08595">
    <property type="entry name" value="RXT2_N"/>
    <property type="match status" value="1"/>
</dbReference>
<feature type="region of interest" description="Disordered" evidence="1">
    <location>
        <begin position="383"/>
        <end position="410"/>
    </location>
</feature>
<feature type="domain" description="Transcriptional regulatory protein RXT2 N-terminal" evidence="2">
    <location>
        <begin position="73"/>
        <end position="207"/>
    </location>
</feature>
<dbReference type="AlphaFoldDB" id="A0AAN8A9Y2"/>
<dbReference type="InterPro" id="IPR013904">
    <property type="entry name" value="RXT2_N"/>
</dbReference>
<gene>
    <name evidence="3" type="ORF">RI543_000210</name>
</gene>
<feature type="compositionally biased region" description="Basic and acidic residues" evidence="1">
    <location>
        <begin position="396"/>
        <end position="410"/>
    </location>
</feature>
<evidence type="ECO:0000256" key="1">
    <source>
        <dbReference type="SAM" id="MobiDB-lite"/>
    </source>
</evidence>
<evidence type="ECO:0000313" key="3">
    <source>
        <dbReference type="EMBL" id="KAK5782280.1"/>
    </source>
</evidence>
<dbReference type="EMBL" id="JAWIZZ010000006">
    <property type="protein sequence ID" value="KAK5782280.1"/>
    <property type="molecule type" value="Genomic_DNA"/>
</dbReference>
<organism evidence="3 4">
    <name type="scientific">Arxiozyma heterogenica</name>
    <dbReference type="NCBI Taxonomy" id="278026"/>
    <lineage>
        <taxon>Eukaryota</taxon>
        <taxon>Fungi</taxon>
        <taxon>Dikarya</taxon>
        <taxon>Ascomycota</taxon>
        <taxon>Saccharomycotina</taxon>
        <taxon>Saccharomycetes</taxon>
        <taxon>Saccharomycetales</taxon>
        <taxon>Saccharomycetaceae</taxon>
        <taxon>Arxiozyma</taxon>
    </lineage>
</organism>
<dbReference type="InterPro" id="IPR039602">
    <property type="entry name" value="Rxt2"/>
</dbReference>
<reference evidence="4" key="1">
    <citation type="submission" date="2023-07" db="EMBL/GenBank/DDBJ databases">
        <title>A draft genome of Kazachstania heterogenica Y-27499.</title>
        <authorList>
            <person name="Donic C."/>
            <person name="Kralova J.S."/>
            <person name="Fidel L."/>
            <person name="Ben-Dor S."/>
            <person name="Jung S."/>
        </authorList>
    </citation>
    <scope>NUCLEOTIDE SEQUENCE [LARGE SCALE GENOMIC DNA]</scope>
    <source>
        <strain evidence="4">Y27499</strain>
    </source>
</reference>
<name>A0AAN8A9Y2_9SACH</name>
<keyword evidence="4" id="KW-1185">Reference proteome</keyword>
<evidence type="ECO:0000259" key="2">
    <source>
        <dbReference type="Pfam" id="PF08595"/>
    </source>
</evidence>
<dbReference type="GO" id="GO:0033698">
    <property type="term" value="C:Rpd3L complex"/>
    <property type="evidence" value="ECO:0007669"/>
    <property type="project" value="TreeGrafter"/>
</dbReference>
<proteinExistence type="predicted"/>
<comment type="caution">
    <text evidence="3">The sequence shown here is derived from an EMBL/GenBank/DDBJ whole genome shotgun (WGS) entry which is preliminary data.</text>
</comment>
<dbReference type="Proteomes" id="UP001306508">
    <property type="component" value="Unassembled WGS sequence"/>
</dbReference>
<sequence length="410" mass="48141">MLLWFKNLKKDEGNDSNEEFNEQLFIKAFSQRIIRDRTGNFPHYKRPLNENLNKDSTRTTSNIFDSVDSKIFTNRGNKLLQNSEYVTKRKLFNPMALNEDVIYYNGSEHKLLHRKKVKFSNNEIQNDNNILEDDMNDQDIDLHKLVNVRDILTPISSLSDIVNKPSTLRIFQNKIMYDLSLKIVLMIEREQSFVNRYSNLLDIFLGDYPNPLYESILKLKDYDHNLILPDKEDDEEENKEMVEEMGTKNKNIEKQKDINGNERNNTDNTVEDPFFALPEISNKDGLKLLIGDNNDISDLNKISNINDQFELTRQMTQIALQRNEEFIRNLLKIRNFLDKSNRIRERILSWSKESVGIQDDDVTVPSVLRVVKRGLISATTNQTVRETDENVDENTNNDKENKEIKRDRAE</sequence>
<dbReference type="GO" id="GO:0005829">
    <property type="term" value="C:cytosol"/>
    <property type="evidence" value="ECO:0007669"/>
    <property type="project" value="TreeGrafter"/>
</dbReference>
<protein>
    <recommendedName>
        <fullName evidence="2">Transcriptional regulatory protein RXT2 N-terminal domain-containing protein</fullName>
    </recommendedName>
</protein>
<evidence type="ECO:0000313" key="4">
    <source>
        <dbReference type="Proteomes" id="UP001306508"/>
    </source>
</evidence>
<dbReference type="PANTHER" id="PTHR28232:SF1">
    <property type="entry name" value="TRANSCRIPTIONAL REGULATORY PROTEIN RXT2"/>
    <property type="match status" value="1"/>
</dbReference>
<dbReference type="PANTHER" id="PTHR28232">
    <property type="entry name" value="TRANSCRIPTIONAL REGULATORY PROTEIN RXT2"/>
    <property type="match status" value="1"/>
</dbReference>
<accession>A0AAN8A9Y2</accession>